<dbReference type="InterPro" id="IPR057561">
    <property type="entry name" value="NADase_transloc"/>
</dbReference>
<dbReference type="AlphaFoldDB" id="A0A0D7VWN4"/>
<dbReference type="PATRIC" id="fig|1382798.3.peg.1654"/>
<gene>
    <name evidence="2" type="ORF">PK35_15440</name>
</gene>
<feature type="domain" description="NAD glycohydrolase translocation F5/8 type C" evidence="1">
    <location>
        <begin position="69"/>
        <end position="224"/>
    </location>
</feature>
<sequence>MSTCGVFEKNDMKLKLTIFFLTFSSILFSQELKTIQAVQRTDSEFFDYEDYEAPDKPIGELIFLKGCSWYCGGSVKSINASSELKENNEINYSPKNAHDFNKNTAWIEGKPDFGVGEFIEYCFDFNEIKGYKGGLGINRILLANGYKKNKQIWENNSRIKQLKVYLNDKPYAILDLLDSFEIQTIDIGEIKFPANRETKLKFEITQVYEGKKHKDTAISLLMFDGIGVH</sequence>
<dbReference type="Proteomes" id="UP000032361">
    <property type="component" value="Unassembled WGS sequence"/>
</dbReference>
<evidence type="ECO:0000313" key="2">
    <source>
        <dbReference type="EMBL" id="KJD31229.1"/>
    </source>
</evidence>
<comment type="caution">
    <text evidence="2">The sequence shown here is derived from an EMBL/GenBank/DDBJ whole genome shotgun (WGS) entry which is preliminary data.</text>
</comment>
<organism evidence="2 3">
    <name type="scientific">Neotamlana nanhaiensis</name>
    <dbReference type="NCBI Taxonomy" id="1382798"/>
    <lineage>
        <taxon>Bacteria</taxon>
        <taxon>Pseudomonadati</taxon>
        <taxon>Bacteroidota</taxon>
        <taxon>Flavobacteriia</taxon>
        <taxon>Flavobacteriales</taxon>
        <taxon>Flavobacteriaceae</taxon>
        <taxon>Neotamlana</taxon>
    </lineage>
</organism>
<proteinExistence type="predicted"/>
<dbReference type="EMBL" id="JTDV01000016">
    <property type="protein sequence ID" value="KJD31229.1"/>
    <property type="molecule type" value="Genomic_DNA"/>
</dbReference>
<keyword evidence="3" id="KW-1185">Reference proteome</keyword>
<accession>A0A0D7VWN4</accession>
<dbReference type="NCBIfam" id="NF047619">
    <property type="entry name" value="NADase_discoid"/>
    <property type="match status" value="1"/>
</dbReference>
<name>A0A0D7VWN4_9FLAO</name>
<dbReference type="Pfam" id="PF25302">
    <property type="entry name" value="NADase_transloc"/>
    <property type="match status" value="1"/>
</dbReference>
<protein>
    <recommendedName>
        <fullName evidence="1">NAD glycohydrolase translocation F5/8 type C domain-containing protein</fullName>
    </recommendedName>
</protein>
<reference evidence="2 3" key="1">
    <citation type="journal article" date="2015" name="Antonie Van Leeuwenhoek">
        <title>Tamlana nanhaiensis sp. nov., isolated from surface seawater collected from the South China Sea.</title>
        <authorList>
            <person name="Liu X."/>
            <person name="Lai Q."/>
            <person name="Du Y."/>
            <person name="Li G."/>
            <person name="Sun F."/>
            <person name="Shao Z."/>
        </authorList>
    </citation>
    <scope>NUCLEOTIDE SEQUENCE [LARGE SCALE GENOMIC DNA]</scope>
    <source>
        <strain evidence="2 3">FHC16</strain>
    </source>
</reference>
<evidence type="ECO:0000313" key="3">
    <source>
        <dbReference type="Proteomes" id="UP000032361"/>
    </source>
</evidence>
<evidence type="ECO:0000259" key="1">
    <source>
        <dbReference type="Pfam" id="PF25302"/>
    </source>
</evidence>
<dbReference type="STRING" id="1382798.PK35_15440"/>